<feature type="coiled-coil region" evidence="1">
    <location>
        <begin position="366"/>
        <end position="428"/>
    </location>
</feature>
<feature type="compositionally biased region" description="Polar residues" evidence="2">
    <location>
        <begin position="195"/>
        <end position="208"/>
    </location>
</feature>
<reference evidence="3 4" key="1">
    <citation type="submission" date="2024-05" db="EMBL/GenBank/DDBJ databases">
        <title>Genetic variation in Jamaican populations of the coffee berry borer (Hypothenemus hampei).</title>
        <authorList>
            <person name="Errbii M."/>
            <person name="Myrie A."/>
        </authorList>
    </citation>
    <scope>NUCLEOTIDE SEQUENCE [LARGE SCALE GENOMIC DNA]</scope>
    <source>
        <strain evidence="3">JA-Hopewell-2020-01-JO</strain>
        <tissue evidence="3">Whole body</tissue>
    </source>
</reference>
<sequence>MEAQSIDSNETPVEISMESPIHGFLNVTTETTIIECTVDSSDQKRPCCEGSDSGVEVIDPVDYQRALSSNSGASQEDEKPSCVRSRDSSISYCSNYEEAYNILVRKNSTLLEDYTLRNGDVTSENGSESSSLSGSQGRCRRNNLTNVKKKNATQDRTKDQIPNVKDKSKSKPPITPARNATNTNTRLKSIDRLQTRQVSNSNRTSSRTKPVPNNLDLNKATPKRASSIVRPVSATKSAQATPEDGRWPACKLMNTNSRSLPQKPKLSQSDNKTIEKYATLPRRKKIVEKTPTITNKKSSKEQLQPNPSRMFSSLYLPKTKAKTRIYHEINIQTALTMSDIEQALAGTLVSHKGPEQTEKCSKEIQVDVENVEIKKLKEQIRSLTEKYEMLLGQHREQTEKLLETEGNLRREKVENEGLREELHNNSQRVLAILGQVGNVDCQEPNSSSDSLLVLESRFQNVSQVIIQQEQEIAKLNSYCRAFQLDLEKSLAAQKTLLQQHQDLEAESMELQEFMQAEKVTLTDALRETETEIKKLQDALSSRDQDLYACQDECKQLSRLCEQRRLENLGLQARIGSLEAKSRELLVHQGSSVSGASVALSSLVGRLNGLANELIAAYAISEQELEDVIYHNEVYNNSSSSIESTPEKSRLTVEQKQSPNAKGSSFVSAVINAIKNAASGRDANSRKDSIYDRNSSNELLDCETEPCLMMEHVLEDVVIPDGHSHNMISSGHGSMLSSRLSHSESLKDVSSLYFSKQHSEPASLNASYTSDLFSFCEFLPPISLVDQVIEVDNVITRLLKVIRIIQIENEDYMNELQDQRDSLTEQIDKQKETNKLVVKQLKDWEVLGARLKSEVKELLNQVGKKNNEIDSVKSELNKQREQIEKLSQDVCELSTTLAKAELEMRIKEEEVERELEKLQQSEEIPSIETLAKISVHGNKIINLEEKLAEKEQRLKELNHEFVVGKQVLTESLKGAVKETKRQYDAIDNALEVLHNIQTVVQQCPALAKLQRDLEEVSFQSASSLPIVTPADCNANAGLIQGVTNMEIAPTINTTA</sequence>
<dbReference type="Gene3D" id="1.20.1170.10">
    <property type="match status" value="1"/>
</dbReference>
<feature type="compositionally biased region" description="Basic and acidic residues" evidence="2">
    <location>
        <begin position="152"/>
        <end position="169"/>
    </location>
</feature>
<evidence type="ECO:0000313" key="3">
    <source>
        <dbReference type="EMBL" id="KAL1494306.1"/>
    </source>
</evidence>
<protein>
    <recommendedName>
        <fullName evidence="5">Cornetto</fullName>
    </recommendedName>
</protein>
<organism evidence="3 4">
    <name type="scientific">Hypothenemus hampei</name>
    <name type="common">Coffee berry borer</name>
    <dbReference type="NCBI Taxonomy" id="57062"/>
    <lineage>
        <taxon>Eukaryota</taxon>
        <taxon>Metazoa</taxon>
        <taxon>Ecdysozoa</taxon>
        <taxon>Arthropoda</taxon>
        <taxon>Hexapoda</taxon>
        <taxon>Insecta</taxon>
        <taxon>Pterygota</taxon>
        <taxon>Neoptera</taxon>
        <taxon>Endopterygota</taxon>
        <taxon>Coleoptera</taxon>
        <taxon>Polyphaga</taxon>
        <taxon>Cucujiformia</taxon>
        <taxon>Curculionidae</taxon>
        <taxon>Scolytinae</taxon>
        <taxon>Hypothenemus</taxon>
    </lineage>
</organism>
<evidence type="ECO:0008006" key="5">
    <source>
        <dbReference type="Google" id="ProtNLM"/>
    </source>
</evidence>
<evidence type="ECO:0000256" key="2">
    <source>
        <dbReference type="SAM" id="MobiDB-lite"/>
    </source>
</evidence>
<feature type="coiled-coil region" evidence="1">
    <location>
        <begin position="801"/>
        <end position="959"/>
    </location>
</feature>
<evidence type="ECO:0000256" key="1">
    <source>
        <dbReference type="SAM" id="Coils"/>
    </source>
</evidence>
<feature type="region of interest" description="Disordered" evidence="2">
    <location>
        <begin position="119"/>
        <end position="269"/>
    </location>
</feature>
<feature type="region of interest" description="Disordered" evidence="2">
    <location>
        <begin position="636"/>
        <end position="658"/>
    </location>
</feature>
<dbReference type="EMBL" id="JBDJPC010000007">
    <property type="protein sequence ID" value="KAL1494306.1"/>
    <property type="molecule type" value="Genomic_DNA"/>
</dbReference>
<proteinExistence type="predicted"/>
<dbReference type="Proteomes" id="UP001566132">
    <property type="component" value="Unassembled WGS sequence"/>
</dbReference>
<name>A0ABD1EI59_HYPHA</name>
<feature type="compositionally biased region" description="Low complexity" evidence="2">
    <location>
        <begin position="177"/>
        <end position="186"/>
    </location>
</feature>
<dbReference type="AlphaFoldDB" id="A0ABD1EI59"/>
<keyword evidence="1" id="KW-0175">Coiled coil</keyword>
<accession>A0ABD1EI59</accession>
<gene>
    <name evidence="3" type="ORF">ABEB36_009925</name>
</gene>
<evidence type="ECO:0000313" key="4">
    <source>
        <dbReference type="Proteomes" id="UP001566132"/>
    </source>
</evidence>
<feature type="compositionally biased region" description="Polar residues" evidence="2">
    <location>
        <begin position="253"/>
        <end position="269"/>
    </location>
</feature>
<feature type="coiled-coil region" evidence="1">
    <location>
        <begin position="486"/>
        <end position="545"/>
    </location>
</feature>
<feature type="region of interest" description="Disordered" evidence="2">
    <location>
        <begin position="67"/>
        <end position="86"/>
    </location>
</feature>
<feature type="compositionally biased region" description="Low complexity" evidence="2">
    <location>
        <begin position="123"/>
        <end position="135"/>
    </location>
</feature>
<keyword evidence="4" id="KW-1185">Reference proteome</keyword>
<comment type="caution">
    <text evidence="3">The sequence shown here is derived from an EMBL/GenBank/DDBJ whole genome shotgun (WGS) entry which is preliminary data.</text>
</comment>
<feature type="compositionally biased region" description="Basic and acidic residues" evidence="2">
    <location>
        <begin position="76"/>
        <end position="86"/>
    </location>
</feature>